<dbReference type="InterPro" id="IPR000086">
    <property type="entry name" value="NUDIX_hydrolase_dom"/>
</dbReference>
<dbReference type="SUPFAM" id="SSF55811">
    <property type="entry name" value="Nudix"/>
    <property type="match status" value="1"/>
</dbReference>
<protein>
    <recommendedName>
        <fullName evidence="11">8-oxo-dGTP diphosphatase</fullName>
        <ecNumber evidence="11">3.6.1.55</ecNumber>
    </recommendedName>
</protein>
<comment type="cofactor">
    <cofactor evidence="1">
        <name>Mg(2+)</name>
        <dbReference type="ChEBI" id="CHEBI:18420"/>
    </cofactor>
</comment>
<evidence type="ECO:0000259" key="13">
    <source>
        <dbReference type="PROSITE" id="PS51462"/>
    </source>
</evidence>
<name>A0A4R5BTX8_9ACTN</name>
<evidence type="ECO:0000256" key="9">
    <source>
        <dbReference type="ARBA" id="ARBA00023204"/>
    </source>
</evidence>
<dbReference type="PROSITE" id="PS51462">
    <property type="entry name" value="NUDIX"/>
    <property type="match status" value="1"/>
</dbReference>
<feature type="region of interest" description="Disordered" evidence="12">
    <location>
        <begin position="1"/>
        <end position="23"/>
    </location>
</feature>
<keyword evidence="3" id="KW-0515">Mutator protein</keyword>
<dbReference type="PROSITE" id="PS00893">
    <property type="entry name" value="NUDIX_BOX"/>
    <property type="match status" value="1"/>
</dbReference>
<dbReference type="Gene3D" id="3.90.79.10">
    <property type="entry name" value="Nucleoside Triphosphate Pyrophosphohydrolase"/>
    <property type="match status" value="1"/>
</dbReference>
<evidence type="ECO:0000256" key="4">
    <source>
        <dbReference type="ARBA" id="ARBA00022705"/>
    </source>
</evidence>
<dbReference type="OrthoDB" id="9804442at2"/>
<keyword evidence="6" id="KW-0227">DNA damage</keyword>
<dbReference type="InterPro" id="IPR047127">
    <property type="entry name" value="MutT-like"/>
</dbReference>
<dbReference type="EMBL" id="SMKY01000012">
    <property type="protein sequence ID" value="TDD89509.1"/>
    <property type="molecule type" value="Genomic_DNA"/>
</dbReference>
<dbReference type="PANTHER" id="PTHR47707:SF1">
    <property type="entry name" value="NUDIX HYDROLASE FAMILY PROTEIN"/>
    <property type="match status" value="1"/>
</dbReference>
<proteinExistence type="inferred from homology"/>
<organism evidence="14 15">
    <name type="scientific">Actinomadura darangshiensis</name>
    <dbReference type="NCBI Taxonomy" id="705336"/>
    <lineage>
        <taxon>Bacteria</taxon>
        <taxon>Bacillati</taxon>
        <taxon>Actinomycetota</taxon>
        <taxon>Actinomycetes</taxon>
        <taxon>Streptosporangiales</taxon>
        <taxon>Thermomonosporaceae</taxon>
        <taxon>Actinomadura</taxon>
    </lineage>
</organism>
<dbReference type="Proteomes" id="UP000295578">
    <property type="component" value="Unassembled WGS sequence"/>
</dbReference>
<evidence type="ECO:0000256" key="10">
    <source>
        <dbReference type="ARBA" id="ARBA00035861"/>
    </source>
</evidence>
<evidence type="ECO:0000256" key="12">
    <source>
        <dbReference type="SAM" id="MobiDB-lite"/>
    </source>
</evidence>
<sequence>MRLHRHRDQHARPGPQHPRLAARRDYPASVTTASGLDIHQLHADADRDGITKLVVGAIVHTDGQVLILRRSAEDTFMAGIEELPSGGVEPGENLLTALERELAEEIGWTGPLTLDPGFVTHFDYISGSGRKARQYTFGLAHHGRPIVLSTEHTAHRWLHPADLTDSDVTDETAQVIRDWTAA</sequence>
<evidence type="ECO:0000313" key="15">
    <source>
        <dbReference type="Proteomes" id="UP000295578"/>
    </source>
</evidence>
<dbReference type="Pfam" id="PF00293">
    <property type="entry name" value="NUDIX"/>
    <property type="match status" value="1"/>
</dbReference>
<dbReference type="InterPro" id="IPR015797">
    <property type="entry name" value="NUDIX_hydrolase-like_dom_sf"/>
</dbReference>
<dbReference type="GO" id="GO:0044716">
    <property type="term" value="F:8-oxo-GDP phosphatase activity"/>
    <property type="evidence" value="ECO:0007669"/>
    <property type="project" value="TreeGrafter"/>
</dbReference>
<feature type="domain" description="Nudix hydrolase" evidence="13">
    <location>
        <begin position="50"/>
        <end position="182"/>
    </location>
</feature>
<reference evidence="14 15" key="1">
    <citation type="submission" date="2019-03" db="EMBL/GenBank/DDBJ databases">
        <title>Draft genome sequences of novel Actinobacteria.</title>
        <authorList>
            <person name="Sahin N."/>
            <person name="Ay H."/>
            <person name="Saygin H."/>
        </authorList>
    </citation>
    <scope>NUCLEOTIDE SEQUENCE [LARGE SCALE GENOMIC DNA]</scope>
    <source>
        <strain evidence="14 15">DSM 45941</strain>
    </source>
</reference>
<comment type="catalytic activity">
    <reaction evidence="10">
        <text>8-oxo-dGTP + H2O = 8-oxo-dGMP + diphosphate + H(+)</text>
        <dbReference type="Rhea" id="RHEA:31575"/>
        <dbReference type="ChEBI" id="CHEBI:15377"/>
        <dbReference type="ChEBI" id="CHEBI:15378"/>
        <dbReference type="ChEBI" id="CHEBI:33019"/>
        <dbReference type="ChEBI" id="CHEBI:63224"/>
        <dbReference type="ChEBI" id="CHEBI:77896"/>
        <dbReference type="EC" id="3.6.1.55"/>
    </reaction>
</comment>
<evidence type="ECO:0000256" key="3">
    <source>
        <dbReference type="ARBA" id="ARBA00022457"/>
    </source>
</evidence>
<keyword evidence="9" id="KW-0234">DNA repair</keyword>
<dbReference type="GO" id="GO:0046872">
    <property type="term" value="F:metal ion binding"/>
    <property type="evidence" value="ECO:0007669"/>
    <property type="project" value="UniProtKB-KW"/>
</dbReference>
<dbReference type="GO" id="GO:0006281">
    <property type="term" value="P:DNA repair"/>
    <property type="evidence" value="ECO:0007669"/>
    <property type="project" value="UniProtKB-KW"/>
</dbReference>
<dbReference type="InterPro" id="IPR020084">
    <property type="entry name" value="NUDIX_hydrolase_CS"/>
</dbReference>
<keyword evidence="5" id="KW-0479">Metal-binding</keyword>
<evidence type="ECO:0000256" key="1">
    <source>
        <dbReference type="ARBA" id="ARBA00001946"/>
    </source>
</evidence>
<dbReference type="AlphaFoldDB" id="A0A4R5BTX8"/>
<keyword evidence="8" id="KW-0460">Magnesium</keyword>
<evidence type="ECO:0000256" key="8">
    <source>
        <dbReference type="ARBA" id="ARBA00022842"/>
    </source>
</evidence>
<comment type="caution">
    <text evidence="14">The sequence shown here is derived from an EMBL/GenBank/DDBJ whole genome shotgun (WGS) entry which is preliminary data.</text>
</comment>
<evidence type="ECO:0000256" key="7">
    <source>
        <dbReference type="ARBA" id="ARBA00022801"/>
    </source>
</evidence>
<evidence type="ECO:0000256" key="11">
    <source>
        <dbReference type="ARBA" id="ARBA00038905"/>
    </source>
</evidence>
<evidence type="ECO:0000313" key="14">
    <source>
        <dbReference type="EMBL" id="TDD89509.1"/>
    </source>
</evidence>
<keyword evidence="7" id="KW-0378">Hydrolase</keyword>
<evidence type="ECO:0000256" key="2">
    <source>
        <dbReference type="ARBA" id="ARBA00005582"/>
    </source>
</evidence>
<dbReference type="GO" id="GO:0006260">
    <property type="term" value="P:DNA replication"/>
    <property type="evidence" value="ECO:0007669"/>
    <property type="project" value="UniProtKB-KW"/>
</dbReference>
<evidence type="ECO:0000256" key="6">
    <source>
        <dbReference type="ARBA" id="ARBA00022763"/>
    </source>
</evidence>
<dbReference type="GO" id="GO:0035539">
    <property type="term" value="F:8-oxo-7,8-dihydrodeoxyguanosine triphosphate pyrophosphatase activity"/>
    <property type="evidence" value="ECO:0007669"/>
    <property type="project" value="UniProtKB-EC"/>
</dbReference>
<keyword evidence="4" id="KW-0235">DNA replication</keyword>
<dbReference type="PANTHER" id="PTHR47707">
    <property type="entry name" value="8-OXO-DGTP DIPHOSPHATASE"/>
    <property type="match status" value="1"/>
</dbReference>
<accession>A0A4R5BTX8</accession>
<dbReference type="GO" id="GO:0008413">
    <property type="term" value="F:8-oxo-7,8-dihydroguanosine triphosphate pyrophosphatase activity"/>
    <property type="evidence" value="ECO:0007669"/>
    <property type="project" value="TreeGrafter"/>
</dbReference>
<gene>
    <name evidence="14" type="ORF">E1293_04685</name>
</gene>
<dbReference type="EC" id="3.6.1.55" evidence="11"/>
<comment type="similarity">
    <text evidence="2">Belongs to the Nudix hydrolase family.</text>
</comment>
<dbReference type="GO" id="GO:0044715">
    <property type="term" value="F:8-oxo-dGDP phosphatase activity"/>
    <property type="evidence" value="ECO:0007669"/>
    <property type="project" value="TreeGrafter"/>
</dbReference>
<evidence type="ECO:0000256" key="5">
    <source>
        <dbReference type="ARBA" id="ARBA00022723"/>
    </source>
</evidence>
<keyword evidence="15" id="KW-1185">Reference proteome</keyword>